<dbReference type="Pfam" id="PF13456">
    <property type="entry name" value="RVT_3"/>
    <property type="match status" value="1"/>
</dbReference>
<feature type="domain" description="RNase H type-1" evidence="1">
    <location>
        <begin position="199"/>
        <end position="266"/>
    </location>
</feature>
<evidence type="ECO:0000313" key="4">
    <source>
        <dbReference type="Proteomes" id="UP001280121"/>
    </source>
</evidence>
<protein>
    <recommendedName>
        <fullName evidence="5">Reverse transcriptase zinc-binding domain-containing protein</fullName>
    </recommendedName>
</protein>
<dbReference type="Proteomes" id="UP001280121">
    <property type="component" value="Unassembled WGS sequence"/>
</dbReference>
<dbReference type="Pfam" id="PF13966">
    <property type="entry name" value="zf-RVT"/>
    <property type="match status" value="1"/>
</dbReference>
<gene>
    <name evidence="3" type="ORF">Ddye_016569</name>
</gene>
<evidence type="ECO:0000313" key="3">
    <source>
        <dbReference type="EMBL" id="KAK2649080.1"/>
    </source>
</evidence>
<feature type="domain" description="Reverse transcriptase zinc-binding" evidence="2">
    <location>
        <begin position="25"/>
        <end position="118"/>
    </location>
</feature>
<comment type="caution">
    <text evidence="3">The sequence shown here is derived from an EMBL/GenBank/DDBJ whole genome shotgun (WGS) entry which is preliminary data.</text>
</comment>
<reference evidence="3" key="1">
    <citation type="journal article" date="2023" name="Plant J.">
        <title>Genome sequences and population genomics provide insights into the demographic history, inbreeding, and mutation load of two 'living fossil' tree species of Dipteronia.</title>
        <authorList>
            <person name="Feng Y."/>
            <person name="Comes H.P."/>
            <person name="Chen J."/>
            <person name="Zhu S."/>
            <person name="Lu R."/>
            <person name="Zhang X."/>
            <person name="Li P."/>
            <person name="Qiu J."/>
            <person name="Olsen K.M."/>
            <person name="Qiu Y."/>
        </authorList>
    </citation>
    <scope>NUCLEOTIDE SEQUENCE</scope>
    <source>
        <strain evidence="3">KIB01</strain>
    </source>
</reference>
<dbReference type="InterPro" id="IPR026960">
    <property type="entry name" value="RVT-Znf"/>
</dbReference>
<accession>A0AAD9X0K7</accession>
<dbReference type="GO" id="GO:0003676">
    <property type="term" value="F:nucleic acid binding"/>
    <property type="evidence" value="ECO:0007669"/>
    <property type="project" value="InterPro"/>
</dbReference>
<dbReference type="GO" id="GO:0004523">
    <property type="term" value="F:RNA-DNA hybrid ribonuclease activity"/>
    <property type="evidence" value="ECO:0007669"/>
    <property type="project" value="InterPro"/>
</dbReference>
<evidence type="ECO:0008006" key="5">
    <source>
        <dbReference type="Google" id="ProtNLM"/>
    </source>
</evidence>
<dbReference type="EMBL" id="JANJYI010000005">
    <property type="protein sequence ID" value="KAK2649080.1"/>
    <property type="molecule type" value="Genomic_DNA"/>
</dbReference>
<evidence type="ECO:0000259" key="1">
    <source>
        <dbReference type="Pfam" id="PF13456"/>
    </source>
</evidence>
<evidence type="ECO:0000259" key="2">
    <source>
        <dbReference type="Pfam" id="PF13966"/>
    </source>
</evidence>
<keyword evidence="4" id="KW-1185">Reference proteome</keyword>
<proteinExistence type="predicted"/>
<dbReference type="AlphaFoldDB" id="A0AAD9X0K7"/>
<sequence length="270" mass="30767">MGCYSVSWKGGQDCLSWHFERNDVYSVKSGYRLALNEKLKVLVSNSLMIRKWWNFLWSLHLPPKIELFVLRVCLNAIPSMANLWKRKMVAHPRYDRCGSELETTGHVLFWCGEAKKVWGASRFDSFFDSLCEIPTIEVFLCLFSRMKLPFFVSPLGLFGEIATLLSEETKVRIPSSWLLRKSLSRSILMSPFAKILYVGLGVAIRDDKGKVILASSNTTWLSSFTAEVGEFIALREGLLLVKFYNIPVQIVEVNASNVASILNSSETFFR</sequence>
<dbReference type="InterPro" id="IPR002156">
    <property type="entry name" value="RNaseH_domain"/>
</dbReference>
<organism evidence="3 4">
    <name type="scientific">Dipteronia dyeriana</name>
    <dbReference type="NCBI Taxonomy" id="168575"/>
    <lineage>
        <taxon>Eukaryota</taxon>
        <taxon>Viridiplantae</taxon>
        <taxon>Streptophyta</taxon>
        <taxon>Embryophyta</taxon>
        <taxon>Tracheophyta</taxon>
        <taxon>Spermatophyta</taxon>
        <taxon>Magnoliopsida</taxon>
        <taxon>eudicotyledons</taxon>
        <taxon>Gunneridae</taxon>
        <taxon>Pentapetalae</taxon>
        <taxon>rosids</taxon>
        <taxon>malvids</taxon>
        <taxon>Sapindales</taxon>
        <taxon>Sapindaceae</taxon>
        <taxon>Hippocastanoideae</taxon>
        <taxon>Acereae</taxon>
        <taxon>Dipteronia</taxon>
    </lineage>
</organism>
<name>A0AAD9X0K7_9ROSI</name>